<dbReference type="EMBL" id="JAVDXV010000001">
    <property type="protein sequence ID" value="MDR7331751.1"/>
    <property type="molecule type" value="Genomic_DNA"/>
</dbReference>
<evidence type="ECO:0008006" key="4">
    <source>
        <dbReference type="Google" id="ProtNLM"/>
    </source>
</evidence>
<evidence type="ECO:0000313" key="2">
    <source>
        <dbReference type="EMBL" id="MDR7331751.1"/>
    </source>
</evidence>
<dbReference type="PANTHER" id="PTHR41286:SF1">
    <property type="entry name" value="HNH NUCLEASE YAJD-RELATED"/>
    <property type="match status" value="1"/>
</dbReference>
<name>A0ABU2A3I1_9BURK</name>
<protein>
    <recommendedName>
        <fullName evidence="4">HNH endonuclease</fullName>
    </recommendedName>
</protein>
<dbReference type="Proteomes" id="UP001180825">
    <property type="component" value="Unassembled WGS sequence"/>
</dbReference>
<gene>
    <name evidence="2" type="ORF">J2X21_000863</name>
</gene>
<evidence type="ECO:0000256" key="1">
    <source>
        <dbReference type="SAM" id="MobiDB-lite"/>
    </source>
</evidence>
<keyword evidence="3" id="KW-1185">Reference proteome</keyword>
<dbReference type="RefSeq" id="WP_310325288.1">
    <property type="nucleotide sequence ID" value="NZ_JAVDXV010000001.1"/>
</dbReference>
<evidence type="ECO:0000313" key="3">
    <source>
        <dbReference type="Proteomes" id="UP001180825"/>
    </source>
</evidence>
<feature type="region of interest" description="Disordered" evidence="1">
    <location>
        <begin position="75"/>
        <end position="136"/>
    </location>
</feature>
<accession>A0ABU2A3I1</accession>
<proteinExistence type="predicted"/>
<comment type="caution">
    <text evidence="2">The sequence shown here is derived from an EMBL/GenBank/DDBJ whole genome shotgun (WGS) entry which is preliminary data.</text>
</comment>
<reference evidence="2 3" key="1">
    <citation type="submission" date="2023-07" db="EMBL/GenBank/DDBJ databases">
        <title>Sorghum-associated microbial communities from plants grown in Nebraska, USA.</title>
        <authorList>
            <person name="Schachtman D."/>
        </authorList>
    </citation>
    <scope>NUCLEOTIDE SEQUENCE [LARGE SCALE GENOMIC DNA]</scope>
    <source>
        <strain evidence="2 3">BE316</strain>
    </source>
</reference>
<feature type="compositionally biased region" description="Basic and acidic residues" evidence="1">
    <location>
        <begin position="111"/>
        <end position="123"/>
    </location>
</feature>
<sequence length="136" mass="14957">MSQHKHLYNSARWKRMRARQLESEPLCRMHAELGQLVGATVVDHVKAHRGDVELFFDHDNLQSLCKPCHDAHKQAQEHSASGLLRGAGHDGRPLDLAHPWHQPARGVGAGEKSEVPSTQDRRLPTACTPAKLGGGA</sequence>
<organism evidence="2 3">
    <name type="scientific">Roseateles asaccharophilus</name>
    <dbReference type="NCBI Taxonomy" id="582607"/>
    <lineage>
        <taxon>Bacteria</taxon>
        <taxon>Pseudomonadati</taxon>
        <taxon>Pseudomonadota</taxon>
        <taxon>Betaproteobacteria</taxon>
        <taxon>Burkholderiales</taxon>
        <taxon>Sphaerotilaceae</taxon>
        <taxon>Roseateles</taxon>
    </lineage>
</organism>
<dbReference type="PANTHER" id="PTHR41286">
    <property type="entry name" value="HNH NUCLEASE YAJD-RELATED"/>
    <property type="match status" value="1"/>
</dbReference>